<feature type="transmembrane region" description="Helical" evidence="1">
    <location>
        <begin position="36"/>
        <end position="55"/>
    </location>
</feature>
<protein>
    <submittedName>
        <fullName evidence="3">Protein-glutamine gamma-glutamyltransferase</fullName>
        <ecNumber evidence="3">2.3.2.13</ecNumber>
    </submittedName>
</protein>
<organism evidence="3 4">
    <name type="scientific">Usitatibacter palustris</name>
    <dbReference type="NCBI Taxonomy" id="2732487"/>
    <lineage>
        <taxon>Bacteria</taxon>
        <taxon>Pseudomonadati</taxon>
        <taxon>Pseudomonadota</taxon>
        <taxon>Betaproteobacteria</taxon>
        <taxon>Nitrosomonadales</taxon>
        <taxon>Usitatibacteraceae</taxon>
        <taxon>Usitatibacter</taxon>
    </lineage>
</organism>
<evidence type="ECO:0000313" key="3">
    <source>
        <dbReference type="EMBL" id="QJR15402.1"/>
    </source>
</evidence>
<accession>A0A6M4H7Q6</accession>
<dbReference type="InParanoid" id="A0A6M4H7Q6"/>
<dbReference type="Gene3D" id="3.10.620.30">
    <property type="match status" value="1"/>
</dbReference>
<dbReference type="Pfam" id="PF01841">
    <property type="entry name" value="Transglut_core"/>
    <property type="match status" value="1"/>
</dbReference>
<dbReference type="KEGG" id="upl:DSM104440_02221"/>
<feature type="transmembrane region" description="Helical" evidence="1">
    <location>
        <begin position="549"/>
        <end position="570"/>
    </location>
</feature>
<dbReference type="RefSeq" id="WP_171162648.1">
    <property type="nucleotide sequence ID" value="NZ_CP053073.1"/>
</dbReference>
<dbReference type="EC" id="2.3.2.13" evidence="3"/>
<keyword evidence="1" id="KW-0812">Transmembrane</keyword>
<feature type="transmembrane region" description="Helical" evidence="1">
    <location>
        <begin position="163"/>
        <end position="184"/>
    </location>
</feature>
<dbReference type="InterPro" id="IPR025403">
    <property type="entry name" value="TgpA-like_C"/>
</dbReference>
<evidence type="ECO:0000256" key="1">
    <source>
        <dbReference type="SAM" id="Phobius"/>
    </source>
</evidence>
<dbReference type="EMBL" id="CP053073">
    <property type="protein sequence ID" value="QJR15402.1"/>
    <property type="molecule type" value="Genomic_DNA"/>
</dbReference>
<dbReference type="SMART" id="SM00460">
    <property type="entry name" value="TGc"/>
    <property type="match status" value="1"/>
</dbReference>
<dbReference type="InterPro" id="IPR052901">
    <property type="entry name" value="Bact_TGase-like"/>
</dbReference>
<dbReference type="Proteomes" id="UP000503096">
    <property type="component" value="Chromosome"/>
</dbReference>
<dbReference type="Pfam" id="PF11992">
    <property type="entry name" value="TgpA_N"/>
    <property type="match status" value="1"/>
</dbReference>
<keyword evidence="3" id="KW-0808">Transferase</keyword>
<keyword evidence="3" id="KW-0012">Acyltransferase</keyword>
<reference evidence="3 4" key="1">
    <citation type="submission" date="2020-04" db="EMBL/GenBank/DDBJ databases">
        <title>Usitatibacter rugosus gen. nov., sp. nov. and Usitatibacter palustris sp. nov., novel members of Usitatibacteraceae fam. nov. within the order Nitrosomonadales isolated from soil.</title>
        <authorList>
            <person name="Huber K.J."/>
            <person name="Neumann-Schaal M."/>
            <person name="Geppert A."/>
            <person name="Luckner M."/>
            <person name="Wanner G."/>
            <person name="Overmann J."/>
        </authorList>
    </citation>
    <scope>NUCLEOTIDE SEQUENCE [LARGE SCALE GENOMIC DNA]</scope>
    <source>
        <strain evidence="3 4">Swamp67</strain>
    </source>
</reference>
<dbReference type="Pfam" id="PF13559">
    <property type="entry name" value="DUF4129"/>
    <property type="match status" value="1"/>
</dbReference>
<dbReference type="PANTHER" id="PTHR42736:SF1">
    <property type="entry name" value="PROTEIN-GLUTAMINE GAMMA-GLUTAMYLTRANSFERASE"/>
    <property type="match status" value="1"/>
</dbReference>
<gene>
    <name evidence="3" type="primary">tgpA</name>
    <name evidence="3" type="ORF">DSM104440_02221</name>
</gene>
<dbReference type="InterPro" id="IPR002931">
    <property type="entry name" value="Transglutaminase-like"/>
</dbReference>
<evidence type="ECO:0000313" key="4">
    <source>
        <dbReference type="Proteomes" id="UP000503096"/>
    </source>
</evidence>
<dbReference type="InterPro" id="IPR038765">
    <property type="entry name" value="Papain-like_cys_pep_sf"/>
</dbReference>
<keyword evidence="1" id="KW-0472">Membrane</keyword>
<feature type="transmembrane region" description="Helical" evidence="1">
    <location>
        <begin position="132"/>
        <end position="151"/>
    </location>
</feature>
<dbReference type="InterPro" id="IPR021878">
    <property type="entry name" value="TgpA_N"/>
</dbReference>
<feature type="transmembrane region" description="Helical" evidence="1">
    <location>
        <begin position="109"/>
        <end position="126"/>
    </location>
</feature>
<sequence>MNAVVVAPTLDMRNVMWLLAAMTFVVAPHMERAPLWVAAFCACAVGWRGWIAWSALRFPPRWLVIAITLGASAAIFLSYGRLLGRDAGVTLLIVMVAMKLLEMRTQREVVLCVYLGFFLVMTNFLFSQSIPLGIYLLACVWLFVATLVGFHRTARPPTIRERLVPAAALLAQALPLMAVLFLLFPRVQGPLWALPQDARAGLSGLSDSMTPGTISQLIQSEALAFRVQFEEKIPPFETLYWRGPVLWSFDGRTWKMPEFSPAGNLDYPRTARPVRYSITMEPHGKHWVFALDVPGSLPPGVAVRFDQRLHSVRPIDARIRYDMTSYLDYRLGSRLPPMLRDFALRFDETRNPRTVALGRQWAAETPDKAALVNRAFQYFNREFTYTLEPPLLGDRDPYDEFLFTTKRGFCEHYAGAFALLMRAAGVPSRVVTGYQGGEINPFNNELIVRQADAHAWTEIWLDDRGWVRLDPTAAVSPLRVEGGVNAALGPIGAFSSFLAADKLGVLSSLRYGWHMLNSQWDQWIVGYNTDRQRQLFSRFGLGSADWRSLLLWLVAGTLVVGIAIGLGLLLRDMPRRGEASLTAWRRYCAKLAASGLARAPHEGPLDYLARVSAARPELAPQAEAITHSYVQARYGGGATREELRELRQRVRAFRVA</sequence>
<feature type="transmembrane region" description="Helical" evidence="1">
    <location>
        <begin position="12"/>
        <end position="30"/>
    </location>
</feature>
<evidence type="ECO:0000259" key="2">
    <source>
        <dbReference type="SMART" id="SM00460"/>
    </source>
</evidence>
<name>A0A6M4H7Q6_9PROT</name>
<feature type="transmembrane region" description="Helical" evidence="1">
    <location>
        <begin position="62"/>
        <end position="80"/>
    </location>
</feature>
<dbReference type="SUPFAM" id="SSF54001">
    <property type="entry name" value="Cysteine proteinases"/>
    <property type="match status" value="1"/>
</dbReference>
<dbReference type="GO" id="GO:0003810">
    <property type="term" value="F:protein-glutamine gamma-glutamyltransferase activity"/>
    <property type="evidence" value="ECO:0007669"/>
    <property type="project" value="UniProtKB-EC"/>
</dbReference>
<dbReference type="PANTHER" id="PTHR42736">
    <property type="entry name" value="PROTEIN-GLUTAMINE GAMMA-GLUTAMYLTRANSFERASE"/>
    <property type="match status" value="1"/>
</dbReference>
<keyword evidence="4" id="KW-1185">Reference proteome</keyword>
<feature type="domain" description="Transglutaminase-like" evidence="2">
    <location>
        <begin position="402"/>
        <end position="473"/>
    </location>
</feature>
<keyword evidence="1" id="KW-1133">Transmembrane helix</keyword>
<dbReference type="AlphaFoldDB" id="A0A6M4H7Q6"/>
<proteinExistence type="predicted"/>